<feature type="region of interest" description="Disordered" evidence="1">
    <location>
        <begin position="341"/>
        <end position="370"/>
    </location>
</feature>
<sequence length="370" mass="40981">MTSQSRRDFRNASLPRPKSHRQLTAILPVLQAATMDANANAPAPASRKPVKPADNIKKGLCEALDAIKPAGSFAAFAKLSHTNIKPILVRDVGHIAYPLQEATARQLIEKARQAPYGKGSETFVDTSVRNTWELDAAQLDLNPLTEKTPGMFGTLIICLPSEHQGGDLVVKHRHVTKTFKSSQSQPSIAWWFSDVTHEVLPVTSGIRWVLTYNLAITHPAQHRPSAAMNTPELDGLGNALNAWLESREASLSLPSLKGADLNRMQCLKAVCGSRNATLFLGVIEKRALGACETLYDEDDYYGEDDYDTASWHSFAETIESEITIKRLVSTDGRTMREDLTIPEDELEERLIQDEEDPFEGAERREEDYSG</sequence>
<dbReference type="GeneID" id="39576807"/>
<protein>
    <recommendedName>
        <fullName evidence="4">Prolyl 4-hydroxylase alpha subunit Fe(2+) 2OG dioxygenase domain-containing protein</fullName>
    </recommendedName>
</protein>
<dbReference type="AlphaFoldDB" id="A0A3N2PPL9"/>
<dbReference type="Proteomes" id="UP000272025">
    <property type="component" value="Unassembled WGS sequence"/>
</dbReference>
<organism evidence="2 3">
    <name type="scientific">Sodiomyces alkalinus (strain CBS 110278 / VKM F-3762 / F11)</name>
    <name type="common">Alkaliphilic filamentous fungus</name>
    <dbReference type="NCBI Taxonomy" id="1314773"/>
    <lineage>
        <taxon>Eukaryota</taxon>
        <taxon>Fungi</taxon>
        <taxon>Dikarya</taxon>
        <taxon>Ascomycota</taxon>
        <taxon>Pezizomycotina</taxon>
        <taxon>Sordariomycetes</taxon>
        <taxon>Hypocreomycetidae</taxon>
        <taxon>Glomerellales</taxon>
        <taxon>Plectosphaerellaceae</taxon>
        <taxon>Sodiomyces</taxon>
    </lineage>
</organism>
<feature type="compositionally biased region" description="Basic and acidic residues" evidence="1">
    <location>
        <begin position="360"/>
        <end position="370"/>
    </location>
</feature>
<name>A0A3N2PPL9_SODAK</name>
<dbReference type="OrthoDB" id="27483at2759"/>
<gene>
    <name evidence="2" type="ORF">SODALDRAFT_282215</name>
</gene>
<dbReference type="PANTHER" id="PTHR33099">
    <property type="entry name" value="FE2OG DIOXYGENASE DOMAIN-CONTAINING PROTEIN"/>
    <property type="match status" value="1"/>
</dbReference>
<proteinExistence type="predicted"/>
<dbReference type="EMBL" id="ML119059">
    <property type="protein sequence ID" value="ROT36452.1"/>
    <property type="molecule type" value="Genomic_DNA"/>
</dbReference>
<evidence type="ECO:0000313" key="3">
    <source>
        <dbReference type="Proteomes" id="UP000272025"/>
    </source>
</evidence>
<feature type="compositionally biased region" description="Acidic residues" evidence="1">
    <location>
        <begin position="341"/>
        <end position="359"/>
    </location>
</feature>
<evidence type="ECO:0000313" key="2">
    <source>
        <dbReference type="EMBL" id="ROT36452.1"/>
    </source>
</evidence>
<keyword evidence="3" id="KW-1185">Reference proteome</keyword>
<dbReference type="PANTHER" id="PTHR33099:SF7">
    <property type="entry name" value="MYND-TYPE DOMAIN-CONTAINING PROTEIN"/>
    <property type="match status" value="1"/>
</dbReference>
<evidence type="ECO:0008006" key="4">
    <source>
        <dbReference type="Google" id="ProtNLM"/>
    </source>
</evidence>
<feature type="non-terminal residue" evidence="2">
    <location>
        <position position="370"/>
    </location>
</feature>
<reference evidence="2 3" key="1">
    <citation type="journal article" date="2018" name="Mol. Ecol.">
        <title>The obligate alkalophilic soda-lake fungus Sodiomyces alkalinus has shifted to a protein diet.</title>
        <authorList>
            <person name="Grum-Grzhimaylo A.A."/>
            <person name="Falkoski D.L."/>
            <person name="van den Heuvel J."/>
            <person name="Valero-Jimenez C.A."/>
            <person name="Min B."/>
            <person name="Choi I.G."/>
            <person name="Lipzen A."/>
            <person name="Daum C.G."/>
            <person name="Aanen D.K."/>
            <person name="Tsang A."/>
            <person name="Henrissat B."/>
            <person name="Bilanenko E.N."/>
            <person name="de Vries R.P."/>
            <person name="van Kan J.A.L."/>
            <person name="Grigoriev I.V."/>
            <person name="Debets A.J.M."/>
        </authorList>
    </citation>
    <scope>NUCLEOTIDE SEQUENCE [LARGE SCALE GENOMIC DNA]</scope>
    <source>
        <strain evidence="2 3">F11</strain>
    </source>
</reference>
<dbReference type="Gene3D" id="2.60.120.620">
    <property type="entry name" value="q2cbj1_9rhob like domain"/>
    <property type="match status" value="1"/>
</dbReference>
<dbReference type="RefSeq" id="XP_028464258.1">
    <property type="nucleotide sequence ID" value="XM_028608329.1"/>
</dbReference>
<evidence type="ECO:0000256" key="1">
    <source>
        <dbReference type="SAM" id="MobiDB-lite"/>
    </source>
</evidence>
<accession>A0A3N2PPL9</accession>